<dbReference type="SUPFAM" id="SSF48264">
    <property type="entry name" value="Cytochrome P450"/>
    <property type="match status" value="1"/>
</dbReference>
<dbReference type="InterPro" id="IPR001128">
    <property type="entry name" value="Cyt_P450"/>
</dbReference>
<dbReference type="InterPro" id="IPR036396">
    <property type="entry name" value="Cyt_P450_sf"/>
</dbReference>
<protein>
    <submittedName>
        <fullName evidence="5">Cytochrome P450 20A1-like</fullName>
    </submittedName>
</protein>
<dbReference type="RefSeq" id="XP_014680127.1">
    <property type="nucleotide sequence ID" value="XM_014824641.1"/>
</dbReference>
<dbReference type="PANTHER" id="PTHR24280">
    <property type="entry name" value="CYTOCHROME P450 20A1"/>
    <property type="match status" value="1"/>
</dbReference>
<sequence length="148" mass="16680">MLGLTEYAVLAVVLAVVAIVYLYLGGKKHRPTVPGLKASCEKEGNLTDVTQAGSLHQFLQKLHWSHGPIASFWWGTQQTVSIASPELFKEHQHVFDRPALLFKMFEPLIGSKCMQFANGEDGRHRRAVYDQYFTADAVDTYFDTLHQV</sequence>
<name>A0ABM1F6Q6_PRICU</name>
<dbReference type="Proteomes" id="UP000695022">
    <property type="component" value="Unplaced"/>
</dbReference>
<evidence type="ECO:0000313" key="5">
    <source>
        <dbReference type="RefSeq" id="XP_014680127.1"/>
    </source>
</evidence>
<evidence type="ECO:0000256" key="1">
    <source>
        <dbReference type="ARBA" id="ARBA00010617"/>
    </source>
</evidence>
<organism evidence="4 5">
    <name type="scientific">Priapulus caudatus</name>
    <name type="common">Priapulid worm</name>
    <dbReference type="NCBI Taxonomy" id="37621"/>
    <lineage>
        <taxon>Eukaryota</taxon>
        <taxon>Metazoa</taxon>
        <taxon>Ecdysozoa</taxon>
        <taxon>Scalidophora</taxon>
        <taxon>Priapulida</taxon>
        <taxon>Priapulimorpha</taxon>
        <taxon>Priapulimorphida</taxon>
        <taxon>Priapulidae</taxon>
        <taxon>Priapulus</taxon>
    </lineage>
</organism>
<comment type="similarity">
    <text evidence="1">Belongs to the cytochrome P450 family.</text>
</comment>
<gene>
    <name evidence="5" type="primary">LOC106820080</name>
</gene>
<evidence type="ECO:0000313" key="4">
    <source>
        <dbReference type="Proteomes" id="UP000695022"/>
    </source>
</evidence>
<keyword evidence="4" id="KW-1185">Reference proteome</keyword>
<dbReference type="Gene3D" id="1.10.630.10">
    <property type="entry name" value="Cytochrome P450"/>
    <property type="match status" value="1"/>
</dbReference>
<evidence type="ECO:0000256" key="2">
    <source>
        <dbReference type="ARBA" id="ARBA00023033"/>
    </source>
</evidence>
<proteinExistence type="inferred from homology"/>
<dbReference type="InterPro" id="IPR052666">
    <property type="entry name" value="CYP450_20A1-like"/>
</dbReference>
<keyword evidence="3" id="KW-1133">Transmembrane helix</keyword>
<dbReference type="Pfam" id="PF00067">
    <property type="entry name" value="p450"/>
    <property type="match status" value="1"/>
</dbReference>
<reference evidence="5" key="1">
    <citation type="submission" date="2025-08" db="UniProtKB">
        <authorList>
            <consortium name="RefSeq"/>
        </authorList>
    </citation>
    <scope>IDENTIFICATION</scope>
</reference>
<dbReference type="GeneID" id="106820080"/>
<evidence type="ECO:0000256" key="3">
    <source>
        <dbReference type="SAM" id="Phobius"/>
    </source>
</evidence>
<keyword evidence="2" id="KW-0503">Monooxygenase</keyword>
<keyword evidence="3" id="KW-0472">Membrane</keyword>
<feature type="transmembrane region" description="Helical" evidence="3">
    <location>
        <begin position="6"/>
        <end position="24"/>
    </location>
</feature>
<keyword evidence="2" id="KW-0560">Oxidoreductase</keyword>
<keyword evidence="3" id="KW-0812">Transmembrane</keyword>
<accession>A0ABM1F6Q6</accession>
<dbReference type="PANTHER" id="PTHR24280:SF4">
    <property type="entry name" value="CYTOCHROME P450 20A1"/>
    <property type="match status" value="1"/>
</dbReference>